<sequence length="146" mass="16115">MKNTLGGFYPVICTRDVAASRDFYTRHLGFAVTFEADWYVSLHRPDAPHYELALLDPDHPTVPEGYRTPVRGGLLLNFEVADVDAEHRRLVGGAGLTELLAPRTEEFGQRHFIVAAPDGVLIDVITVVPAEGEYVGQYTEGHLPQG</sequence>
<protein>
    <submittedName>
        <fullName evidence="2">Glyoxalase</fullName>
    </submittedName>
</protein>
<reference evidence="2 3" key="1">
    <citation type="submission" date="2015-06" db="EMBL/GenBank/DDBJ databases">
        <title>Cloning and characterization of the uncialamcin biosynthetic gene cluster.</title>
        <authorList>
            <person name="Yan X."/>
            <person name="Huang T."/>
            <person name="Ge H."/>
            <person name="Shen B."/>
        </authorList>
    </citation>
    <scope>NUCLEOTIDE SEQUENCE [LARGE SCALE GENOMIC DNA]</scope>
    <source>
        <strain evidence="2 3">DCA2648</strain>
    </source>
</reference>
<dbReference type="AlphaFoldDB" id="A0A1Q4V8N0"/>
<dbReference type="InterPro" id="IPR004360">
    <property type="entry name" value="Glyas_Fos-R_dOase_dom"/>
</dbReference>
<name>A0A1Q4V8N0_9ACTN</name>
<evidence type="ECO:0000259" key="1">
    <source>
        <dbReference type="PROSITE" id="PS51819"/>
    </source>
</evidence>
<gene>
    <name evidence="2" type="ORF">AB852_16550</name>
</gene>
<accession>A0A1Q4V8N0</accession>
<dbReference type="STRING" id="1048205.AB852_16550"/>
<feature type="domain" description="VOC" evidence="1">
    <location>
        <begin position="6"/>
        <end position="127"/>
    </location>
</feature>
<comment type="caution">
    <text evidence="2">The sequence shown here is derived from an EMBL/GenBank/DDBJ whole genome shotgun (WGS) entry which is preliminary data.</text>
</comment>
<evidence type="ECO:0000313" key="3">
    <source>
        <dbReference type="Proteomes" id="UP000186455"/>
    </source>
</evidence>
<dbReference type="EMBL" id="LFBV01000003">
    <property type="protein sequence ID" value="OKH94203.1"/>
    <property type="molecule type" value="Genomic_DNA"/>
</dbReference>
<dbReference type="SUPFAM" id="SSF54593">
    <property type="entry name" value="Glyoxalase/Bleomycin resistance protein/Dihydroxybiphenyl dioxygenase"/>
    <property type="match status" value="1"/>
</dbReference>
<dbReference type="InterPro" id="IPR029068">
    <property type="entry name" value="Glyas_Bleomycin-R_OHBP_Dase"/>
</dbReference>
<evidence type="ECO:0000313" key="2">
    <source>
        <dbReference type="EMBL" id="OKH94203.1"/>
    </source>
</evidence>
<organism evidence="2 3">
    <name type="scientific">Streptomyces uncialis</name>
    <dbReference type="NCBI Taxonomy" id="1048205"/>
    <lineage>
        <taxon>Bacteria</taxon>
        <taxon>Bacillati</taxon>
        <taxon>Actinomycetota</taxon>
        <taxon>Actinomycetes</taxon>
        <taxon>Kitasatosporales</taxon>
        <taxon>Streptomycetaceae</taxon>
        <taxon>Streptomyces</taxon>
    </lineage>
</organism>
<proteinExistence type="predicted"/>
<dbReference type="RefSeq" id="WP_073788929.1">
    <property type="nucleotide sequence ID" value="NZ_CP109290.1"/>
</dbReference>
<dbReference type="Gene3D" id="3.30.720.110">
    <property type="match status" value="1"/>
</dbReference>
<dbReference type="Gene3D" id="3.30.720.120">
    <property type="match status" value="1"/>
</dbReference>
<dbReference type="PROSITE" id="PS51819">
    <property type="entry name" value="VOC"/>
    <property type="match status" value="1"/>
</dbReference>
<dbReference type="Proteomes" id="UP000186455">
    <property type="component" value="Unassembled WGS sequence"/>
</dbReference>
<dbReference type="InterPro" id="IPR037523">
    <property type="entry name" value="VOC_core"/>
</dbReference>
<dbReference type="Pfam" id="PF00903">
    <property type="entry name" value="Glyoxalase"/>
    <property type="match status" value="1"/>
</dbReference>
<keyword evidence="3" id="KW-1185">Reference proteome</keyword>